<keyword evidence="4" id="KW-1015">Disulfide bond</keyword>
<accession>R7U3R1</accession>
<organism evidence="6">
    <name type="scientific">Capitella teleta</name>
    <name type="common">Polychaete worm</name>
    <dbReference type="NCBI Taxonomy" id="283909"/>
    <lineage>
        <taxon>Eukaryota</taxon>
        <taxon>Metazoa</taxon>
        <taxon>Spiralia</taxon>
        <taxon>Lophotrochozoa</taxon>
        <taxon>Annelida</taxon>
        <taxon>Polychaeta</taxon>
        <taxon>Sedentaria</taxon>
        <taxon>Scolecida</taxon>
        <taxon>Capitellidae</taxon>
        <taxon>Capitella</taxon>
    </lineage>
</organism>
<reference evidence="8" key="1">
    <citation type="submission" date="2012-12" db="EMBL/GenBank/DDBJ databases">
        <authorList>
            <person name="Hellsten U."/>
            <person name="Grimwood J."/>
            <person name="Chapman J.A."/>
            <person name="Shapiro H."/>
            <person name="Aerts A."/>
            <person name="Otillar R.P."/>
            <person name="Terry A.Y."/>
            <person name="Boore J.L."/>
            <person name="Simakov O."/>
            <person name="Marletaz F."/>
            <person name="Cho S.-J."/>
            <person name="Edsinger-Gonzales E."/>
            <person name="Havlak P."/>
            <person name="Kuo D.-H."/>
            <person name="Larsson T."/>
            <person name="Lv J."/>
            <person name="Arendt D."/>
            <person name="Savage R."/>
            <person name="Osoegawa K."/>
            <person name="de Jong P."/>
            <person name="Lindberg D.R."/>
            <person name="Seaver E.C."/>
            <person name="Weisblat D.A."/>
            <person name="Putnam N.H."/>
            <person name="Grigoriev I.V."/>
            <person name="Rokhsar D.S."/>
        </authorList>
    </citation>
    <scope>NUCLEOTIDE SEQUENCE</scope>
    <source>
        <strain evidence="8">I ESC-2004</strain>
    </source>
</reference>
<evidence type="ECO:0000313" key="8">
    <source>
        <dbReference type="Proteomes" id="UP000014760"/>
    </source>
</evidence>
<reference evidence="6 8" key="2">
    <citation type="journal article" date="2013" name="Nature">
        <title>Insights into bilaterian evolution from three spiralian genomes.</title>
        <authorList>
            <person name="Simakov O."/>
            <person name="Marletaz F."/>
            <person name="Cho S.J."/>
            <person name="Edsinger-Gonzales E."/>
            <person name="Havlak P."/>
            <person name="Hellsten U."/>
            <person name="Kuo D.H."/>
            <person name="Larsson T."/>
            <person name="Lv J."/>
            <person name="Arendt D."/>
            <person name="Savage R."/>
            <person name="Osoegawa K."/>
            <person name="de Jong P."/>
            <person name="Grimwood J."/>
            <person name="Chapman J.A."/>
            <person name="Shapiro H."/>
            <person name="Aerts A."/>
            <person name="Otillar R.P."/>
            <person name="Terry A.Y."/>
            <person name="Boore J.L."/>
            <person name="Grigoriev I.V."/>
            <person name="Lindberg D.R."/>
            <person name="Seaver E.C."/>
            <person name="Weisblat D.A."/>
            <person name="Putnam N.H."/>
            <person name="Rokhsar D.S."/>
        </authorList>
    </citation>
    <scope>NUCLEOTIDE SEQUENCE</scope>
    <source>
        <strain evidence="6 8">I ESC-2004</strain>
    </source>
</reference>
<keyword evidence="8" id="KW-1185">Reference proteome</keyword>
<dbReference type="InterPro" id="IPR014025">
    <property type="entry name" value="Glutaredoxin_subgr"/>
</dbReference>
<proteinExistence type="inferred from homology"/>
<keyword evidence="2" id="KW-0813">Transport</keyword>
<dbReference type="HOGENOM" id="CLU_3092544_0_0_1"/>
<dbReference type="PROSITE" id="PS51354">
    <property type="entry name" value="GLUTAREDOXIN_2"/>
    <property type="match status" value="1"/>
</dbReference>
<dbReference type="PANTHER" id="PTHR46679">
    <property type="match status" value="1"/>
</dbReference>
<dbReference type="OrthoDB" id="418495at2759"/>
<dbReference type="GO" id="GO:0005739">
    <property type="term" value="C:mitochondrion"/>
    <property type="evidence" value="ECO:0007669"/>
    <property type="project" value="TreeGrafter"/>
</dbReference>
<evidence type="ECO:0000256" key="3">
    <source>
        <dbReference type="ARBA" id="ARBA00022982"/>
    </source>
</evidence>
<reference evidence="7" key="3">
    <citation type="submission" date="2015-06" db="UniProtKB">
        <authorList>
            <consortium name="EnsemblMetazoa"/>
        </authorList>
    </citation>
    <scope>IDENTIFICATION</scope>
</reference>
<dbReference type="EnsemblMetazoa" id="CapteT152115">
    <property type="protein sequence ID" value="CapteP152115"/>
    <property type="gene ID" value="CapteG152115"/>
</dbReference>
<dbReference type="STRING" id="283909.R7U3R1"/>
<dbReference type="EMBL" id="KB308081">
    <property type="protein sequence ID" value="ELT98291.1"/>
    <property type="molecule type" value="Genomic_DNA"/>
</dbReference>
<evidence type="ECO:0000313" key="6">
    <source>
        <dbReference type="EMBL" id="ELT98291.1"/>
    </source>
</evidence>
<name>R7U3R1_CAPTE</name>
<evidence type="ECO:0000256" key="1">
    <source>
        <dbReference type="ARBA" id="ARBA00007787"/>
    </source>
</evidence>
<sequence length="54" mass="5762">MQDIFSKMTGERTVPRVFIGGKCVGGGSDVYTLHNQGKLAEMMKAAGATAKKED</sequence>
<evidence type="ECO:0000256" key="2">
    <source>
        <dbReference type="ARBA" id="ARBA00022448"/>
    </source>
</evidence>
<dbReference type="GO" id="GO:0015035">
    <property type="term" value="F:protein-disulfide reductase activity"/>
    <property type="evidence" value="ECO:0007669"/>
    <property type="project" value="TreeGrafter"/>
</dbReference>
<dbReference type="Proteomes" id="UP000014760">
    <property type="component" value="Unassembled WGS sequence"/>
</dbReference>
<dbReference type="EMBL" id="AMQN01010534">
    <property type="status" value="NOT_ANNOTATED_CDS"/>
    <property type="molecule type" value="Genomic_DNA"/>
</dbReference>
<evidence type="ECO:0000256" key="5">
    <source>
        <dbReference type="ARBA" id="ARBA00023284"/>
    </source>
</evidence>
<protein>
    <submittedName>
        <fullName evidence="6 7">Uncharacterized protein</fullName>
    </submittedName>
</protein>
<dbReference type="PRINTS" id="PR00160">
    <property type="entry name" value="GLUTAREDOXIN"/>
</dbReference>
<dbReference type="InterPro" id="IPR036249">
    <property type="entry name" value="Thioredoxin-like_sf"/>
</dbReference>
<dbReference type="PANTHER" id="PTHR46679:SF1">
    <property type="entry name" value="GLUTAREDOXIN-2, MITOCHONDRIAL"/>
    <property type="match status" value="1"/>
</dbReference>
<keyword evidence="3" id="KW-0249">Electron transport</keyword>
<evidence type="ECO:0000256" key="4">
    <source>
        <dbReference type="ARBA" id="ARBA00023157"/>
    </source>
</evidence>
<evidence type="ECO:0000313" key="7">
    <source>
        <dbReference type="EnsemblMetazoa" id="CapteP152115"/>
    </source>
</evidence>
<dbReference type="AlphaFoldDB" id="R7U3R1"/>
<dbReference type="Gene3D" id="3.40.30.10">
    <property type="entry name" value="Glutaredoxin"/>
    <property type="match status" value="1"/>
</dbReference>
<comment type="similarity">
    <text evidence="1">Belongs to the glutaredoxin family.</text>
</comment>
<dbReference type="SUPFAM" id="SSF52833">
    <property type="entry name" value="Thioredoxin-like"/>
    <property type="match status" value="1"/>
</dbReference>
<gene>
    <name evidence="6" type="ORF">CAPTEDRAFT_152115</name>
</gene>
<keyword evidence="5" id="KW-0676">Redox-active center</keyword>